<dbReference type="SUPFAM" id="SSF48208">
    <property type="entry name" value="Six-hairpin glycosidases"/>
    <property type="match status" value="1"/>
</dbReference>
<dbReference type="InterPro" id="IPR012341">
    <property type="entry name" value="6hp_glycosidase-like_sf"/>
</dbReference>
<dbReference type="InterPro" id="IPR008928">
    <property type="entry name" value="6-hairpin_glycosidase_sf"/>
</dbReference>
<evidence type="ECO:0000313" key="2">
    <source>
        <dbReference type="EMBL" id="MBO8437215.1"/>
    </source>
</evidence>
<accession>A0A9D9E3F9</accession>
<dbReference type="Pfam" id="PF22422">
    <property type="entry name" value="MGH1-like_GH"/>
    <property type="match status" value="1"/>
</dbReference>
<dbReference type="InterPro" id="IPR054491">
    <property type="entry name" value="MGH1-like_GH"/>
</dbReference>
<organism evidence="2 3">
    <name type="scientific">Candidatus Ornithospirochaeta stercoripullorum</name>
    <dbReference type="NCBI Taxonomy" id="2840899"/>
    <lineage>
        <taxon>Bacteria</taxon>
        <taxon>Pseudomonadati</taxon>
        <taxon>Spirochaetota</taxon>
        <taxon>Spirochaetia</taxon>
        <taxon>Spirochaetales</taxon>
        <taxon>Spirochaetaceae</taxon>
        <taxon>Spirochaetaceae incertae sedis</taxon>
        <taxon>Candidatus Ornithospirochaeta</taxon>
    </lineage>
</organism>
<evidence type="ECO:0000313" key="3">
    <source>
        <dbReference type="Proteomes" id="UP000823615"/>
    </source>
</evidence>
<protein>
    <recommendedName>
        <fullName evidence="1">Mannosylglycerate hydrolase MGH1-like glycoside hydrolase domain-containing protein</fullName>
    </recommendedName>
</protein>
<dbReference type="Proteomes" id="UP000823615">
    <property type="component" value="Unassembled WGS sequence"/>
</dbReference>
<proteinExistence type="predicted"/>
<reference evidence="2" key="2">
    <citation type="journal article" date="2021" name="PeerJ">
        <title>Extensive microbial diversity within the chicken gut microbiome revealed by metagenomics and culture.</title>
        <authorList>
            <person name="Gilroy R."/>
            <person name="Ravi A."/>
            <person name="Getino M."/>
            <person name="Pursley I."/>
            <person name="Horton D.L."/>
            <person name="Alikhan N.F."/>
            <person name="Baker D."/>
            <person name="Gharbi K."/>
            <person name="Hall N."/>
            <person name="Watson M."/>
            <person name="Adriaenssens E.M."/>
            <person name="Foster-Nyarko E."/>
            <person name="Jarju S."/>
            <person name="Secka A."/>
            <person name="Antonio M."/>
            <person name="Oren A."/>
            <person name="Chaudhuri R.R."/>
            <person name="La Ragione R."/>
            <person name="Hildebrand F."/>
            <person name="Pallen M.J."/>
        </authorList>
    </citation>
    <scope>NUCLEOTIDE SEQUENCE</scope>
    <source>
        <strain evidence="2">7293</strain>
    </source>
</reference>
<sequence length="491" mass="56891">MRFKDKEQGFFLRCGVLELVKDLVPRIHFYDQDFVDMYDRTWVWLDEVWHPGEKDGMFSEGYFTHGNSGVINLFDVCLSALFLVYSNQIYSPYSMIDFFYSMQAENGLIAESYDIESKTPVFTEDNPLGISFPLLSYVEFVFYHKIGNKKRLKDIVPVLEKYFQWIQSSCMCPNGLYSVPDSATHMGNLPREGAVYTVDYNSAVAIYALYMSYIGDILNDKELSFRYKRIYFSIKTRINSMMWDSEDKFYYDLDKNEKRIKNKHIGCYWTMLAEIPNDEYASFLIDKLKDEDEFGTENPFPSVPASSKYFTADGNGYACGVTSFFIYMVVKGLMNYGAFVFARECAIRHMYFILDTLHPDAETQGDSWEIYKPSSDGPAAMPDGVENRKRYLPMLGLVSIALMIENIIGLEISLPRKTVNWTMQSLEEMGIEDLSLKKNSITILSNKNTRGWEIRLESEKLYYFTIHILEDDKKKTLPIPSGKCSMLIDKL</sequence>
<gene>
    <name evidence="2" type="ORF">IAA97_09625</name>
</gene>
<dbReference type="EMBL" id="JADIMT010000108">
    <property type="protein sequence ID" value="MBO8437215.1"/>
    <property type="molecule type" value="Genomic_DNA"/>
</dbReference>
<evidence type="ECO:0000259" key="1">
    <source>
        <dbReference type="Pfam" id="PF22422"/>
    </source>
</evidence>
<dbReference type="AlphaFoldDB" id="A0A9D9E3F9"/>
<dbReference type="Gene3D" id="1.50.10.10">
    <property type="match status" value="1"/>
</dbReference>
<name>A0A9D9E3F9_9SPIO</name>
<comment type="caution">
    <text evidence="2">The sequence shown here is derived from an EMBL/GenBank/DDBJ whole genome shotgun (WGS) entry which is preliminary data.</text>
</comment>
<dbReference type="GO" id="GO:0005975">
    <property type="term" value="P:carbohydrate metabolic process"/>
    <property type="evidence" value="ECO:0007669"/>
    <property type="project" value="InterPro"/>
</dbReference>
<reference evidence="2" key="1">
    <citation type="submission" date="2020-10" db="EMBL/GenBank/DDBJ databases">
        <authorList>
            <person name="Gilroy R."/>
        </authorList>
    </citation>
    <scope>NUCLEOTIDE SEQUENCE</scope>
    <source>
        <strain evidence="2">7293</strain>
    </source>
</reference>
<feature type="domain" description="Mannosylglycerate hydrolase MGH1-like glycoside hydrolase" evidence="1">
    <location>
        <begin position="189"/>
        <end position="374"/>
    </location>
</feature>